<organism evidence="2 3">
    <name type="scientific">Lactococcus lactis subsp. lactis</name>
    <name type="common">Streptococcus lactis</name>
    <dbReference type="NCBI Taxonomy" id="1360"/>
    <lineage>
        <taxon>Bacteria</taxon>
        <taxon>Bacillati</taxon>
        <taxon>Bacillota</taxon>
        <taxon>Bacilli</taxon>
        <taxon>Lactobacillales</taxon>
        <taxon>Streptococcaceae</taxon>
        <taxon>Lactococcus</taxon>
    </lineage>
</organism>
<feature type="region of interest" description="Disordered" evidence="1">
    <location>
        <begin position="956"/>
        <end position="987"/>
    </location>
</feature>
<reference evidence="3" key="1">
    <citation type="submission" date="2016-08" db="EMBL/GenBank/DDBJ databases">
        <title>Comparative genomics of Lactococcus lactis strain WFLU12 isolated from the gastrointestinal tract of wild olive flounder (Paralichythys olivaceus).</title>
        <authorList>
            <person name="Nguyen T.L."/>
            <person name="Kim D.-H."/>
        </authorList>
    </citation>
    <scope>NUCLEOTIDE SEQUENCE [LARGE SCALE GENOMIC DNA]</scope>
    <source>
        <strain evidence="3">WFLU12</strain>
    </source>
</reference>
<dbReference type="RefSeq" id="WP_238377898.1">
    <property type="nucleotide sequence ID" value="NZ_PKRZ01000001.1"/>
</dbReference>
<proteinExistence type="predicted"/>
<protein>
    <submittedName>
        <fullName evidence="2">Uncharacterized protein</fullName>
    </submittedName>
</protein>
<feature type="region of interest" description="Disordered" evidence="1">
    <location>
        <begin position="800"/>
        <end position="819"/>
    </location>
</feature>
<dbReference type="Proteomes" id="UP000234865">
    <property type="component" value="Unassembled WGS sequence"/>
</dbReference>
<accession>A0A2R7Y000</accession>
<gene>
    <name evidence="2" type="ORF">CYU10_000293</name>
</gene>
<sequence length="1283" mass="138088">MQITIHDNQMNRVGFLSNEVPGLPSFFNDNWHRYLAEGAATFDFSVNKFKNGALQDYCQFLNDQAYISFTYEGEDFLFSVLTSEETDDVITLNTATLNLELRNEQANPLVNSSGHNIQWYFDQMQLISNAQITIGINEVSNLTRTISYDGQESKLARLLSVIGNFDAEFEFVTDLNDDGTLKGISLNIYKANDGASVQGVGTWRNDVTLYFGKNISGVRRTIDRTQIFNATTVTGAEGLNWNSSEWSVKNADGVEEFYKRKGSNTAFAPLSAELYPSQIKSSTGDFWIRKDFETEYKSANEMWGYALSQFKKYAYALVTYEVSAKSKLVSQAVGDGQALSIGDTVRIQDENFNAQTGGLILQARVSELEISFSNPSNNKLTFSNYVELESGISDDLEARLAQLIKDSTPYRPDITSTNGTQFKNGTGTTTLGAHIYFGSDTTETVADSYEWSKDGTVVANVQEIIVDASGVVNKAVYSFKATVAGKVVASQSVTITNVNDGTNGRSVTNVSQKWRLTTTSTAPTQAWSDTGWLTTQPTTTATNKYLWSITRTTFNLAPLTQDVIEQKAVYGDKGGDGIAGKDGVGLKTTVITYAISTNGTIAPTTGWTSSVPSLVKGQYLWTKTVWAYTDNSSETGYSVTYISKDGNDGGDGFPGKDGVGIKTTTITYAGSTSGTTAPTSGWTATVPTVAAGSYLWTKTVWAYTDNTSETGYSVAKMGNTGADGKTSYTHTAWSYSADGTNGFTTVYPNLNLEQHTKMLVDKNDKLLWGSKGSATATMTYDTLTIPETLEVIDAVRTTQTTTGQSGWRSPNGSNGGSYSVTPGEKISISAYVRNNTSNTLSISLQLGVSANINQSSPKYLLNTVAVPGDGKVHLITGTLEIPAGYNFAWSYVYSLNGTTSADFTFGRLKVEHGSTATPHMPSSSEVTTADWPSYIGQYTDFTQADSTNPSDYTWSLIRGNDGADGQDGKDGTNGTDGDPGKVVSDTEPTTRFKGLTWKYSGTADLTASDGTVIKQNTEYYYNGTKWLINLIEANQLNVNELAAISAYLGHVYAAIVEDKQSDGSGFLLDSEKQLLRVNKTANTYNQIFSEGLTTFAKISDLPGIGNIIPGANYISAILAGNFLQFGQYSTAVDSNGVPVGGVSVGEGSISFGQTTSGSYGFTLTGDLTVAGNIKSLKDTDWIDIPPASGWGGIMRYMIAEGKFYLRLTGVTNPAVPAATARTMCTIPTTAVPLGGIRGIPIMSYGQPIAELVINANGTVQFYPNAAVGTGQSLHVFVQGIPLT</sequence>
<evidence type="ECO:0000313" key="3">
    <source>
        <dbReference type="Proteomes" id="UP000234865"/>
    </source>
</evidence>
<comment type="caution">
    <text evidence="2">The sequence shown here is derived from an EMBL/GenBank/DDBJ whole genome shotgun (WGS) entry which is preliminary data.</text>
</comment>
<name>A0A2R7Y000_LACLL</name>
<dbReference type="EMBL" id="PKRZ01000001">
    <property type="protein sequence ID" value="PUA16129.1"/>
    <property type="molecule type" value="Genomic_DNA"/>
</dbReference>
<evidence type="ECO:0000313" key="2">
    <source>
        <dbReference type="EMBL" id="PUA16129.1"/>
    </source>
</evidence>
<evidence type="ECO:0000256" key="1">
    <source>
        <dbReference type="SAM" id="MobiDB-lite"/>
    </source>
</evidence>